<evidence type="ECO:0008006" key="3">
    <source>
        <dbReference type="Google" id="ProtNLM"/>
    </source>
</evidence>
<dbReference type="SUPFAM" id="SSF53474">
    <property type="entry name" value="alpha/beta-Hydrolases"/>
    <property type="match status" value="1"/>
</dbReference>
<evidence type="ECO:0000313" key="1">
    <source>
        <dbReference type="EMBL" id="TLS50266.1"/>
    </source>
</evidence>
<dbReference type="AlphaFoldDB" id="A0A5R9G7B0"/>
<dbReference type="Proteomes" id="UP000309676">
    <property type="component" value="Unassembled WGS sequence"/>
</dbReference>
<gene>
    <name evidence="1" type="ORF">FE782_21615</name>
</gene>
<comment type="caution">
    <text evidence="1">The sequence shown here is derived from an EMBL/GenBank/DDBJ whole genome shotgun (WGS) entry which is preliminary data.</text>
</comment>
<evidence type="ECO:0000313" key="2">
    <source>
        <dbReference type="Proteomes" id="UP000309676"/>
    </source>
</evidence>
<dbReference type="InterPro" id="IPR029058">
    <property type="entry name" value="AB_hydrolase_fold"/>
</dbReference>
<dbReference type="Gene3D" id="3.40.50.1820">
    <property type="entry name" value="alpha/beta hydrolase"/>
    <property type="match status" value="1"/>
</dbReference>
<proteinExistence type="predicted"/>
<dbReference type="EMBL" id="VCIW01000016">
    <property type="protein sequence ID" value="TLS50266.1"/>
    <property type="molecule type" value="Genomic_DNA"/>
</dbReference>
<dbReference type="OrthoDB" id="2558990at2"/>
<dbReference type="RefSeq" id="WP_138196420.1">
    <property type="nucleotide sequence ID" value="NZ_VCIW01000016.1"/>
</dbReference>
<sequence length="208" mass="22124">MIERCRKLTLVALAGVFTAPNFMDEFLAETAKRCERAGWDVTSFSLMPYGDWTRSKLRQAAEAARLCGAPSDCGFVALLGHSGGGVAAAHAADELSKRGYRIGAVAMIGSPKTPLPRGVRSKTAYFYAADARGKPADPIARIGAWAARTPARAQGLELIGGHRDYFRSHAPFLSANGRSNLAASAEAAADWVLEALETAWDSAPIAEE</sequence>
<name>A0A5R9G7B0_9BACL</name>
<reference evidence="1 2" key="1">
    <citation type="submission" date="2019-05" db="EMBL/GenBank/DDBJ databases">
        <authorList>
            <person name="Narsing Rao M.P."/>
            <person name="Li W.J."/>
        </authorList>
    </citation>
    <scope>NUCLEOTIDE SEQUENCE [LARGE SCALE GENOMIC DNA]</scope>
    <source>
        <strain evidence="1 2">SYSU_K30003</strain>
    </source>
</reference>
<accession>A0A5R9G7B0</accession>
<organism evidence="1 2">
    <name type="scientific">Paenibacillus antri</name>
    <dbReference type="NCBI Taxonomy" id="2582848"/>
    <lineage>
        <taxon>Bacteria</taxon>
        <taxon>Bacillati</taxon>
        <taxon>Bacillota</taxon>
        <taxon>Bacilli</taxon>
        <taxon>Bacillales</taxon>
        <taxon>Paenibacillaceae</taxon>
        <taxon>Paenibacillus</taxon>
    </lineage>
</organism>
<keyword evidence="2" id="KW-1185">Reference proteome</keyword>
<protein>
    <recommendedName>
        <fullName evidence="3">Alpha/beta hydrolase</fullName>
    </recommendedName>
</protein>